<dbReference type="EMBL" id="WIXP02000016">
    <property type="protein sequence ID" value="KAF6198633.1"/>
    <property type="molecule type" value="Genomic_DNA"/>
</dbReference>
<dbReference type="Proteomes" id="UP000466442">
    <property type="component" value="Linkage Group LG16"/>
</dbReference>
<name>A0A8S9WPQ9_APOLU</name>
<gene>
    <name evidence="1" type="ORF">GE061_008385</name>
</gene>
<comment type="caution">
    <text evidence="1">The sequence shown here is derived from an EMBL/GenBank/DDBJ whole genome shotgun (WGS) entry which is preliminary data.</text>
</comment>
<protein>
    <submittedName>
        <fullName evidence="1">Uncharacterized protein</fullName>
    </submittedName>
</protein>
<reference evidence="1" key="1">
    <citation type="journal article" date="2021" name="Mol. Ecol. Resour.">
        <title>Apolygus lucorum genome provides insights into omnivorousness and mesophyll feeding.</title>
        <authorList>
            <person name="Liu Y."/>
            <person name="Liu H."/>
            <person name="Wang H."/>
            <person name="Huang T."/>
            <person name="Liu B."/>
            <person name="Yang B."/>
            <person name="Yin L."/>
            <person name="Li B."/>
            <person name="Zhang Y."/>
            <person name="Zhang S."/>
            <person name="Jiang F."/>
            <person name="Zhang X."/>
            <person name="Ren Y."/>
            <person name="Wang B."/>
            <person name="Wang S."/>
            <person name="Lu Y."/>
            <person name="Wu K."/>
            <person name="Fan W."/>
            <person name="Wang G."/>
        </authorList>
    </citation>
    <scope>NUCLEOTIDE SEQUENCE</scope>
    <source>
        <strain evidence="1">12Hb</strain>
    </source>
</reference>
<accession>A0A8S9WPQ9</accession>
<proteinExistence type="predicted"/>
<dbReference type="AlphaFoldDB" id="A0A8S9WPQ9"/>
<evidence type="ECO:0000313" key="1">
    <source>
        <dbReference type="EMBL" id="KAF6198633.1"/>
    </source>
</evidence>
<evidence type="ECO:0000313" key="2">
    <source>
        <dbReference type="Proteomes" id="UP000466442"/>
    </source>
</evidence>
<keyword evidence="2" id="KW-1185">Reference proteome</keyword>
<sequence>MRRGFTTKTTKSLQFLFRLRTWKHLCGTRLTTLQNFFTKPFNEECGFSNGKWSLSFLPALQRSRLRFRHSFSKENDFLGHMRYLEGYQLSLNIPS</sequence>
<organism evidence="1 2">
    <name type="scientific">Apolygus lucorum</name>
    <name type="common">Small green plant bug</name>
    <name type="synonym">Lygocoris lucorum</name>
    <dbReference type="NCBI Taxonomy" id="248454"/>
    <lineage>
        <taxon>Eukaryota</taxon>
        <taxon>Metazoa</taxon>
        <taxon>Ecdysozoa</taxon>
        <taxon>Arthropoda</taxon>
        <taxon>Hexapoda</taxon>
        <taxon>Insecta</taxon>
        <taxon>Pterygota</taxon>
        <taxon>Neoptera</taxon>
        <taxon>Paraneoptera</taxon>
        <taxon>Hemiptera</taxon>
        <taxon>Heteroptera</taxon>
        <taxon>Panheteroptera</taxon>
        <taxon>Cimicomorpha</taxon>
        <taxon>Miridae</taxon>
        <taxon>Mirini</taxon>
        <taxon>Apolygus</taxon>
    </lineage>
</organism>